<evidence type="ECO:0000256" key="1">
    <source>
        <dbReference type="ARBA" id="ARBA00003943"/>
    </source>
</evidence>
<feature type="transmembrane region" description="Helical" evidence="16">
    <location>
        <begin position="190"/>
        <end position="210"/>
    </location>
</feature>
<protein>
    <recommendedName>
        <fullName evidence="5 15">NAD(P) transhydrogenase subunit beta</fullName>
        <ecNumber evidence="4 15">7.1.1.1</ecNumber>
    </recommendedName>
    <alternativeName>
        <fullName evidence="15">Nicotinamide nucleotide transhydrogenase subunit beta</fullName>
    </alternativeName>
</protein>
<feature type="transmembrane region" description="Helical" evidence="16">
    <location>
        <begin position="89"/>
        <end position="110"/>
    </location>
</feature>
<evidence type="ECO:0000256" key="4">
    <source>
        <dbReference type="ARBA" id="ARBA00012943"/>
    </source>
</evidence>
<feature type="transmembrane region" description="Helical" evidence="16">
    <location>
        <begin position="130"/>
        <end position="149"/>
    </location>
</feature>
<evidence type="ECO:0000256" key="16">
    <source>
        <dbReference type="SAM" id="Phobius"/>
    </source>
</evidence>
<keyword evidence="19" id="KW-1185">Reference proteome</keyword>
<reference evidence="18" key="2">
    <citation type="submission" date="2023-07" db="EMBL/GenBank/DDBJ databases">
        <authorList>
            <person name="Sun H."/>
        </authorList>
    </citation>
    <scope>NUCLEOTIDE SEQUENCE</scope>
    <source>
        <strain evidence="18">05753</strain>
    </source>
</reference>
<dbReference type="Pfam" id="PF02233">
    <property type="entry name" value="PNTB"/>
    <property type="match status" value="1"/>
</dbReference>
<dbReference type="EC" id="7.1.1.1" evidence="4 15"/>
<evidence type="ECO:0000256" key="3">
    <source>
        <dbReference type="ARBA" id="ARBA00007919"/>
    </source>
</evidence>
<evidence type="ECO:0000256" key="5">
    <source>
        <dbReference type="ARBA" id="ARBA00014581"/>
    </source>
</evidence>
<comment type="caution">
    <text evidence="18">The sequence shown here is derived from an EMBL/GenBank/DDBJ whole genome shotgun (WGS) entry which is preliminary data.</text>
</comment>
<keyword evidence="11 16" id="KW-1133">Transmembrane helix</keyword>
<dbReference type="SUPFAM" id="SSF52467">
    <property type="entry name" value="DHS-like NAD/FAD-binding domain"/>
    <property type="match status" value="1"/>
</dbReference>
<evidence type="ECO:0000256" key="11">
    <source>
        <dbReference type="ARBA" id="ARBA00022989"/>
    </source>
</evidence>
<sequence>MSQNIAAFLYLVSGVLFIMALRGLSHPSTSRTGNIYGMVGMAIAIVTTLLLATPNFGGLVLIVLALAIGGGAGAYIARTIPMTAMPQLVAGFHSLVGLAAVMVAAAALYSPVSFGIGAPGSIHGQALIEMALGAAIGAITFTGSIIAFLKLDGRMSGKPILLPYRHAINIALLVLTVIFIVNLATSESHVAFWLVVIFALALGVLIIVPIGGADMPVVVSMLNSYSGWAAAGIGFTLGNLALIITGALVGSSGAILSYIMCKGMNRSFISVILGGFGGETASAATDDGVQRTVKQGSADDAAFLMQNASKVIIVPGYGMAVAQAQHALRELADTLKEHGVEVKYAIHPVAGRMPGHMNVLLAEANVPYDEVFELEDINAEFAQADVAYVIGANDVTNPAARDDKSSPIYGMPILDVDKAKTCLFVKRSLGSGYAGIDNTLFYKDGTMMLLGDAKKMTEDIVKAMKA</sequence>
<dbReference type="InterPro" id="IPR034300">
    <property type="entry name" value="PNTB-like"/>
</dbReference>
<evidence type="ECO:0000256" key="12">
    <source>
        <dbReference type="ARBA" id="ARBA00023027"/>
    </source>
</evidence>
<evidence type="ECO:0000313" key="19">
    <source>
        <dbReference type="Proteomes" id="UP001169006"/>
    </source>
</evidence>
<evidence type="ECO:0000256" key="14">
    <source>
        <dbReference type="ARBA" id="ARBA00048202"/>
    </source>
</evidence>
<dbReference type="RefSeq" id="WP_302076095.1">
    <property type="nucleotide sequence ID" value="NZ_JAUKWQ010000002.1"/>
</dbReference>
<gene>
    <name evidence="18" type="ORF">Q2T52_07490</name>
</gene>
<evidence type="ECO:0000256" key="8">
    <source>
        <dbReference type="ARBA" id="ARBA00022692"/>
    </source>
</evidence>
<dbReference type="InterPro" id="IPR029035">
    <property type="entry name" value="DHS-like_NAD/FAD-binding_dom"/>
</dbReference>
<proteinExistence type="inferred from homology"/>
<feature type="domain" description="NADP transhydrogenase beta-like" evidence="17">
    <location>
        <begin position="8"/>
        <end position="462"/>
    </location>
</feature>
<evidence type="ECO:0000256" key="10">
    <source>
        <dbReference type="ARBA" id="ARBA00022967"/>
    </source>
</evidence>
<dbReference type="PANTHER" id="PTHR44758:SF1">
    <property type="entry name" value="NAD(P) TRANSHYDROGENASE SUBUNIT BETA"/>
    <property type="match status" value="1"/>
</dbReference>
<comment type="catalytic activity">
    <reaction evidence="14 15">
        <text>NAD(+) + NADPH + H(+)(in) = NADH + NADP(+) + H(+)(out)</text>
        <dbReference type="Rhea" id="RHEA:47992"/>
        <dbReference type="ChEBI" id="CHEBI:15378"/>
        <dbReference type="ChEBI" id="CHEBI:57540"/>
        <dbReference type="ChEBI" id="CHEBI:57783"/>
        <dbReference type="ChEBI" id="CHEBI:57945"/>
        <dbReference type="ChEBI" id="CHEBI:58349"/>
        <dbReference type="EC" id="7.1.1.1"/>
    </reaction>
</comment>
<feature type="transmembrane region" description="Helical" evidence="16">
    <location>
        <begin position="6"/>
        <end position="23"/>
    </location>
</feature>
<evidence type="ECO:0000256" key="2">
    <source>
        <dbReference type="ARBA" id="ARBA00004429"/>
    </source>
</evidence>
<keyword evidence="10 15" id="KW-1278">Translocase</keyword>
<dbReference type="InterPro" id="IPR012136">
    <property type="entry name" value="NADH_DH_b"/>
</dbReference>
<feature type="transmembrane region" description="Helical" evidence="16">
    <location>
        <begin position="35"/>
        <end position="52"/>
    </location>
</feature>
<evidence type="ECO:0000256" key="6">
    <source>
        <dbReference type="ARBA" id="ARBA00022475"/>
    </source>
</evidence>
<keyword evidence="13 15" id="KW-0472">Membrane</keyword>
<keyword evidence="8 16" id="KW-0812">Transmembrane</keyword>
<evidence type="ECO:0000313" key="18">
    <source>
        <dbReference type="EMBL" id="MDO1581935.1"/>
    </source>
</evidence>
<dbReference type="EMBL" id="JAUKWQ010000002">
    <property type="protein sequence ID" value="MDO1581935.1"/>
    <property type="molecule type" value="Genomic_DNA"/>
</dbReference>
<accession>A0ABT8SU26</accession>
<evidence type="ECO:0000256" key="15">
    <source>
        <dbReference type="PIRNR" id="PIRNR000204"/>
    </source>
</evidence>
<comment type="subcellular location">
    <subcellularLocation>
        <location evidence="2">Cell inner membrane</location>
        <topology evidence="2">Multi-pass membrane protein</topology>
    </subcellularLocation>
</comment>
<feature type="transmembrane region" description="Helical" evidence="16">
    <location>
        <begin position="161"/>
        <end position="184"/>
    </location>
</feature>
<comment type="function">
    <text evidence="1 15">The transhydrogenation between NADH and NADP is coupled to respiration and ATP hydrolysis and functions as a proton pump across the membrane.</text>
</comment>
<evidence type="ECO:0000256" key="7">
    <source>
        <dbReference type="ARBA" id="ARBA00022519"/>
    </source>
</evidence>
<reference evidence="18" key="1">
    <citation type="journal article" date="2015" name="Int. J. Syst. Evol. Microbiol.">
        <title>Rhizobium oryzicola sp. nov., potential plant-growth-promoting endophytic bacteria isolated from rice roots.</title>
        <authorList>
            <person name="Zhang X.X."/>
            <person name="Gao J.S."/>
            <person name="Cao Y.H."/>
            <person name="Sheirdil R.A."/>
            <person name="Wang X.C."/>
            <person name="Zhang L."/>
        </authorList>
    </citation>
    <scope>NUCLEOTIDE SEQUENCE</scope>
    <source>
        <strain evidence="18">05753</strain>
    </source>
</reference>
<name>A0ABT8SU26_9HYPH</name>
<evidence type="ECO:0000259" key="17">
    <source>
        <dbReference type="Pfam" id="PF02233"/>
    </source>
</evidence>
<organism evidence="18 19">
    <name type="scientific">Rhizobium oryzicola</name>
    <dbReference type="NCBI Taxonomy" id="1232668"/>
    <lineage>
        <taxon>Bacteria</taxon>
        <taxon>Pseudomonadati</taxon>
        <taxon>Pseudomonadota</taxon>
        <taxon>Alphaproteobacteria</taxon>
        <taxon>Hyphomicrobiales</taxon>
        <taxon>Rhizobiaceae</taxon>
        <taxon>Rhizobium/Agrobacterium group</taxon>
        <taxon>Rhizobium</taxon>
    </lineage>
</organism>
<dbReference type="Proteomes" id="UP001169006">
    <property type="component" value="Unassembled WGS sequence"/>
</dbReference>
<evidence type="ECO:0000256" key="9">
    <source>
        <dbReference type="ARBA" id="ARBA00022857"/>
    </source>
</evidence>
<keyword evidence="12 15" id="KW-0520">NAD</keyword>
<keyword evidence="6 15" id="KW-1003">Cell membrane</keyword>
<dbReference type="Gene3D" id="3.40.50.1220">
    <property type="entry name" value="TPP-binding domain"/>
    <property type="match status" value="1"/>
</dbReference>
<comment type="similarity">
    <text evidence="3 15">Belongs to the PNT beta subunit family.</text>
</comment>
<keyword evidence="9 15" id="KW-0521">NADP</keyword>
<dbReference type="PIRSF" id="PIRSF000204">
    <property type="entry name" value="PNTB"/>
    <property type="match status" value="1"/>
</dbReference>
<dbReference type="PANTHER" id="PTHR44758">
    <property type="entry name" value="NAD(P) TRANSHYDROGENASE SUBUNIT BETA"/>
    <property type="match status" value="1"/>
</dbReference>
<keyword evidence="7 15" id="KW-0997">Cell inner membrane</keyword>
<evidence type="ECO:0000256" key="13">
    <source>
        <dbReference type="ARBA" id="ARBA00023136"/>
    </source>
</evidence>
<feature type="transmembrane region" description="Helical" evidence="16">
    <location>
        <begin position="58"/>
        <end position="77"/>
    </location>
</feature>